<organism evidence="3 4">
    <name type="scientific">Candidatus Methylumidiphilus alinenensis</name>
    <dbReference type="NCBI Taxonomy" id="2202197"/>
    <lineage>
        <taxon>Bacteria</taxon>
        <taxon>Pseudomonadati</taxon>
        <taxon>Pseudomonadota</taxon>
        <taxon>Gammaproteobacteria</taxon>
        <taxon>Methylococcales</taxon>
        <taxon>Candidatus Methylumidiphilus</taxon>
    </lineage>
</organism>
<dbReference type="Proteomes" id="UP000249396">
    <property type="component" value="Unassembled WGS sequence"/>
</dbReference>
<dbReference type="SUPFAM" id="SSF56436">
    <property type="entry name" value="C-type lectin-like"/>
    <property type="match status" value="1"/>
</dbReference>
<gene>
    <name evidence="3" type="ORF">DM484_23065</name>
</gene>
<accession>A0A2W4QPZ8</accession>
<evidence type="ECO:0000313" key="4">
    <source>
        <dbReference type="Proteomes" id="UP000249396"/>
    </source>
</evidence>
<comment type="caution">
    <text evidence="3">The sequence shown here is derived from an EMBL/GenBank/DDBJ whole genome shotgun (WGS) entry which is preliminary data.</text>
</comment>
<reference evidence="3 4" key="1">
    <citation type="journal article" date="2018" name="Aquat. Microb. Ecol.">
        <title>Gammaproteobacterial methanotrophs dominate.</title>
        <authorList>
            <person name="Rissanen A.J."/>
            <person name="Saarenheimo J."/>
            <person name="Tiirola M."/>
            <person name="Peura S."/>
            <person name="Aalto S.L."/>
            <person name="Karvinen A."/>
            <person name="Nykanen H."/>
        </authorList>
    </citation>
    <scope>NUCLEOTIDE SEQUENCE [LARGE SCALE GENOMIC DNA]</scope>
    <source>
        <strain evidence="3">AMbin10</strain>
    </source>
</reference>
<dbReference type="InterPro" id="IPR051043">
    <property type="entry name" value="Sulfatase_Mod_Factor_Kinase"/>
</dbReference>
<dbReference type="InterPro" id="IPR016187">
    <property type="entry name" value="CTDL_fold"/>
</dbReference>
<dbReference type="InterPro" id="IPR005532">
    <property type="entry name" value="SUMF_dom"/>
</dbReference>
<dbReference type="AlphaFoldDB" id="A0A2W4QPZ8"/>
<feature type="domain" description="Sulfatase-modifying factor enzyme-like" evidence="2">
    <location>
        <begin position="72"/>
        <end position="192"/>
    </location>
</feature>
<sequence>MGLVIGGLGGIGLLLAPALPGTAGFLVLLAFAFWLVSSGEPVPFEFAAPNPTLDQSAPPETQPDRIEDPLWASIPSGRFRMGSDENDSEKPVHEVAISAFQCLRTPVTRQLYLQIMGQDPGWPLGEADLRPVNRVSWFDAVKFCNRWSEVLALSPCYLCDGNNVRWDYQADGIRLLTEAEWEYACRAGSTGPSGVLAMTKHSCRSLLGLTKTQTINPNPLRLNGPMNLACLICTAMFGNGVGIGTALTMTRGRQTRLGRQRVVVVCCGAALSTSSPGSCARRAGAGSIPRSGTGTTVSAVRVAPAASVDKLTCCAFVIVLS</sequence>
<dbReference type="PANTHER" id="PTHR23150:SF19">
    <property type="entry name" value="FORMYLGLYCINE-GENERATING ENZYME"/>
    <property type="match status" value="1"/>
</dbReference>
<evidence type="ECO:0000259" key="2">
    <source>
        <dbReference type="Pfam" id="PF03781"/>
    </source>
</evidence>
<name>A0A2W4QPZ8_9GAMM</name>
<dbReference type="PANTHER" id="PTHR23150">
    <property type="entry name" value="SULFATASE MODIFYING FACTOR 1, 2"/>
    <property type="match status" value="1"/>
</dbReference>
<feature type="region of interest" description="Disordered" evidence="1">
    <location>
        <begin position="47"/>
        <end position="67"/>
    </location>
</feature>
<dbReference type="InterPro" id="IPR042095">
    <property type="entry name" value="SUMF_sf"/>
</dbReference>
<dbReference type="EMBL" id="QJPH01000463">
    <property type="protein sequence ID" value="PZN73226.1"/>
    <property type="molecule type" value="Genomic_DNA"/>
</dbReference>
<dbReference type="GO" id="GO:0120147">
    <property type="term" value="F:formylglycine-generating oxidase activity"/>
    <property type="evidence" value="ECO:0007669"/>
    <property type="project" value="TreeGrafter"/>
</dbReference>
<protein>
    <recommendedName>
        <fullName evidence="2">Sulfatase-modifying factor enzyme-like domain-containing protein</fullName>
    </recommendedName>
</protein>
<proteinExistence type="predicted"/>
<evidence type="ECO:0000256" key="1">
    <source>
        <dbReference type="SAM" id="MobiDB-lite"/>
    </source>
</evidence>
<dbReference type="Pfam" id="PF03781">
    <property type="entry name" value="FGE-sulfatase"/>
    <property type="match status" value="1"/>
</dbReference>
<evidence type="ECO:0000313" key="3">
    <source>
        <dbReference type="EMBL" id="PZN73226.1"/>
    </source>
</evidence>
<dbReference type="Gene3D" id="3.90.1580.10">
    <property type="entry name" value="paralog of FGE (formylglycine-generating enzyme)"/>
    <property type="match status" value="1"/>
</dbReference>